<sequence>MTAEPREFRRILGHYPTGVCAITAIGEDGRPVGLVVGSFTSVSLDPMLVAFFPDKSSTTWPRVEAAGRFCVNVLADSQQAVCSALSAKGEDKFAGLDFALSALGSPIIHGALAWIDCELDTVHEAGDHYIVLGRVRGLDVHHEGSPLIFHKGGYGKILPL</sequence>
<dbReference type="GO" id="GO:0010181">
    <property type="term" value="F:FMN binding"/>
    <property type="evidence" value="ECO:0007669"/>
    <property type="project" value="InterPro"/>
</dbReference>
<accession>A0A031J8I1</accession>
<dbReference type="PANTHER" id="PTHR30466:SF11">
    <property type="entry name" value="FLAVIN-DEPENDENT MONOOXYGENASE, REDUCTASE SUBUNIT HSAB"/>
    <property type="match status" value="1"/>
</dbReference>
<comment type="similarity">
    <text evidence="1">Belongs to the non-flavoprotein flavin reductase family.</text>
</comment>
<dbReference type="GO" id="GO:0042602">
    <property type="term" value="F:riboflavin reductase (NADPH) activity"/>
    <property type="evidence" value="ECO:0007669"/>
    <property type="project" value="TreeGrafter"/>
</dbReference>
<proteinExistence type="inferred from homology"/>
<name>A0A031J8I1_9SPHN</name>
<dbReference type="Proteomes" id="UP000024329">
    <property type="component" value="Unassembled WGS sequence"/>
</dbReference>
<gene>
    <name evidence="4" type="ORF">BES08_04080</name>
    <name evidence="5" type="ORF">BV97_05408</name>
</gene>
<protein>
    <submittedName>
        <fullName evidence="5">Flavin reductase-like protein</fullName>
    </submittedName>
    <submittedName>
        <fullName evidence="4">Monooxygenase</fullName>
    </submittedName>
</protein>
<dbReference type="EMBL" id="JFYZ01000066">
    <property type="protein sequence ID" value="EZP70484.1"/>
    <property type="molecule type" value="Genomic_DNA"/>
</dbReference>
<reference evidence="5 6" key="1">
    <citation type="submission" date="2014-03" db="EMBL/GenBank/DDBJ databases">
        <title>Whole genome sequence of Novosphingobium resinovorum KF1.</title>
        <authorList>
            <person name="Gan H.M."/>
            <person name="Gan H.Y."/>
            <person name="Chew T.H."/>
            <person name="Savka M.A."/>
        </authorList>
    </citation>
    <scope>NUCLEOTIDE SEQUENCE [LARGE SCALE GENOMIC DNA]</scope>
    <source>
        <strain evidence="5 6">KF1</strain>
    </source>
</reference>
<dbReference type="STRING" id="158500.BES08_04080"/>
<evidence type="ECO:0000313" key="7">
    <source>
        <dbReference type="Proteomes" id="UP000094626"/>
    </source>
</evidence>
<dbReference type="SMART" id="SM00903">
    <property type="entry name" value="Flavin_Reduct"/>
    <property type="match status" value="1"/>
</dbReference>
<evidence type="ECO:0000313" key="5">
    <source>
        <dbReference type="EMBL" id="EZP70484.1"/>
    </source>
</evidence>
<keyword evidence="4" id="KW-0503">Monooxygenase</keyword>
<dbReference type="InterPro" id="IPR012349">
    <property type="entry name" value="Split_barrel_FMN-bd"/>
</dbReference>
<dbReference type="GO" id="GO:0004497">
    <property type="term" value="F:monooxygenase activity"/>
    <property type="evidence" value="ECO:0007669"/>
    <property type="project" value="UniProtKB-KW"/>
</dbReference>
<organism evidence="5 6">
    <name type="scientific">Novosphingobium resinovorum</name>
    <dbReference type="NCBI Taxonomy" id="158500"/>
    <lineage>
        <taxon>Bacteria</taxon>
        <taxon>Pseudomonadati</taxon>
        <taxon>Pseudomonadota</taxon>
        <taxon>Alphaproteobacteria</taxon>
        <taxon>Sphingomonadales</taxon>
        <taxon>Sphingomonadaceae</taxon>
        <taxon>Novosphingobium</taxon>
    </lineage>
</organism>
<dbReference type="KEGG" id="nre:BES08_04080"/>
<dbReference type="RefSeq" id="WP_036530516.1">
    <property type="nucleotide sequence ID" value="NZ_CP017075.1"/>
</dbReference>
<dbReference type="eggNOG" id="COG1853">
    <property type="taxonomic scope" value="Bacteria"/>
</dbReference>
<evidence type="ECO:0000256" key="1">
    <source>
        <dbReference type="ARBA" id="ARBA00008898"/>
    </source>
</evidence>
<dbReference type="InterPro" id="IPR002563">
    <property type="entry name" value="Flavin_Rdtase-like_dom"/>
</dbReference>
<dbReference type="OrthoDB" id="9792858at2"/>
<keyword evidence="2" id="KW-0560">Oxidoreductase</keyword>
<dbReference type="InterPro" id="IPR050268">
    <property type="entry name" value="NADH-dep_flavin_reductase"/>
</dbReference>
<dbReference type="Gene3D" id="2.30.110.10">
    <property type="entry name" value="Electron Transport, Fmn-binding Protein, Chain A"/>
    <property type="match status" value="1"/>
</dbReference>
<evidence type="ECO:0000313" key="6">
    <source>
        <dbReference type="Proteomes" id="UP000024329"/>
    </source>
</evidence>
<evidence type="ECO:0000256" key="2">
    <source>
        <dbReference type="ARBA" id="ARBA00023002"/>
    </source>
</evidence>
<reference evidence="7" key="3">
    <citation type="journal article" date="2017" name="J. Biotechnol.">
        <title>Complete genome sequence of Novosphingobium resinovorum SA1, a versatile xenobiotic-degrading bacterium capable of utilizing sulfanilic acid.</title>
        <authorList>
            <person name="Hegedus B."/>
            <person name="Kos P.B."/>
            <person name="Balint B."/>
            <person name="Maroti G."/>
            <person name="Gan H.M."/>
            <person name="Perei K."/>
            <person name="Rakhely G."/>
        </authorList>
    </citation>
    <scope>NUCLEOTIDE SEQUENCE [LARGE SCALE GENOMIC DNA]</scope>
    <source>
        <strain evidence="7">SA1</strain>
    </source>
</reference>
<dbReference type="PANTHER" id="PTHR30466">
    <property type="entry name" value="FLAVIN REDUCTASE"/>
    <property type="match status" value="1"/>
</dbReference>
<evidence type="ECO:0000259" key="3">
    <source>
        <dbReference type="SMART" id="SM00903"/>
    </source>
</evidence>
<dbReference type="PATRIC" id="fig|158500.4.peg.5482"/>
<evidence type="ECO:0000313" key="4">
    <source>
        <dbReference type="EMBL" id="AOR76023.1"/>
    </source>
</evidence>
<dbReference type="SUPFAM" id="SSF50475">
    <property type="entry name" value="FMN-binding split barrel"/>
    <property type="match status" value="1"/>
</dbReference>
<dbReference type="AlphaFoldDB" id="A0A031J8I1"/>
<feature type="domain" description="Flavin reductase like" evidence="3">
    <location>
        <begin position="12"/>
        <end position="156"/>
    </location>
</feature>
<dbReference type="Proteomes" id="UP000094626">
    <property type="component" value="Chromosome"/>
</dbReference>
<keyword evidence="7" id="KW-1185">Reference proteome</keyword>
<dbReference type="Pfam" id="PF01613">
    <property type="entry name" value="Flavin_Reduct"/>
    <property type="match status" value="1"/>
</dbReference>
<dbReference type="EMBL" id="CP017075">
    <property type="protein sequence ID" value="AOR76023.1"/>
    <property type="molecule type" value="Genomic_DNA"/>
</dbReference>
<reference evidence="4" key="2">
    <citation type="submission" date="2016-08" db="EMBL/GenBank/DDBJ databases">
        <authorList>
            <person name="Seilhamer J.J."/>
        </authorList>
    </citation>
    <scope>NUCLEOTIDE SEQUENCE [LARGE SCALE GENOMIC DNA]</scope>
    <source>
        <strain evidence="4">SA1</strain>
    </source>
</reference>